<comment type="caution">
    <text evidence="3">The sequence shown here is derived from an EMBL/GenBank/DDBJ whole genome shotgun (WGS) entry which is preliminary data.</text>
</comment>
<sequence length="952" mass="109278">MQDLSGLRSLEGFRSLAGSTSMAMKAANPKPSSDAGGSSYGGFGNIKIATEKLAKEQAPVKVGLEIAHTKLRRATEQKDLLEGKLQQAVNENAKLKVKQNEDSKLWQQRKIQRKNLRKNSDNLDEFNRLLHNLSTKLECAEQKIISDSGKQEMMQIKQEKEEMDRSYKEQLYSNDVIEKENMDRERPLVNRDTEMLHIILRRATEQINLLEGKLQQAVNKNAKLTFGENLSVTFEQQACNRETERDEDEKKFFYEILGKNSTCLDEFQFLLHDLSTILEYEKNSDSLIKKLASVDENKASLICLDSLLCMNPYLKLKDDVVFGLKEILESTGCGKYNLELSSQCCSLEFKKLAVRKSATTTEWQLNEVKKKYDLMAEGNQIELQKYLKEISLKNGQVITGICKYFGLEKTQITNAENQKSVKDWWNEKISILMSCSQHFEKEHGTMVSRIHQDKEHIESTLWAYHKEELQRIHSHAENDLRKEYSVSSIERGHSYGRKEHELQLVTSNMRSIHSTPYISNSIKNKASWFKKKKRNKEPSDQNYPGNTATVILNRYDLKATQHSFKIAIRKARAWCRANSKVFDLSAHFGPGAEVFTTPADGTFHFTFEYDKRRLTLFLYGPNLYMMGWDGDRYGMFEIEKNFIPDKTCRYLDTGLNYHDYCPGGKVGMVRIGPDALIEKFDVLHKCNGVVTADVLRSIAVFIVGSSEPIRLEDVFEEYLFSFDTRKNYLRTLDGRSPLSSSVRKYGHRSKLLLKCLHQILGGDPCREIMDPREGRVVSVHELRHKIRVPLLDSFDEGDFKHDKPKKPTWSAPYQDGKDWSDTVLEEEEDIKYWPHEKDEELKDSECEDNMEQEEDDIKVRKADMNPLPAVRGSILRFSTAIASSGSDCIGKPGLVEGLCSGGLNGVNLYQSCATAFGRTTGFEIKQNTFWRPQGLSGWRKVQMATRFLKKFL</sequence>
<keyword evidence="1" id="KW-0800">Toxin</keyword>
<accession>A0A8T0X0N8</accession>
<dbReference type="Gene3D" id="3.40.420.10">
    <property type="entry name" value="Ricin (A subunit), domain 1"/>
    <property type="match status" value="1"/>
</dbReference>
<dbReference type="SUPFAM" id="SSF56371">
    <property type="entry name" value="Ribosome inactivating proteins (RIP)"/>
    <property type="match status" value="1"/>
</dbReference>
<dbReference type="GO" id="GO:0017148">
    <property type="term" value="P:negative regulation of translation"/>
    <property type="evidence" value="ECO:0007669"/>
    <property type="project" value="UniProtKB-KW"/>
</dbReference>
<dbReference type="InterPro" id="IPR001574">
    <property type="entry name" value="Ribosome_inactivat_prot"/>
</dbReference>
<dbReference type="Pfam" id="PF00161">
    <property type="entry name" value="RIP"/>
    <property type="match status" value="1"/>
</dbReference>
<protein>
    <recommendedName>
        <fullName evidence="5">rRNA N-glycosidase</fullName>
    </recommendedName>
</protein>
<dbReference type="GO" id="GO:0030598">
    <property type="term" value="F:rRNA N-glycosylase activity"/>
    <property type="evidence" value="ECO:0007669"/>
    <property type="project" value="UniProtKB-EC"/>
</dbReference>
<keyword evidence="4" id="KW-1185">Reference proteome</keyword>
<dbReference type="Proteomes" id="UP000823388">
    <property type="component" value="Chromosome 1N"/>
</dbReference>
<keyword evidence="1" id="KW-0378">Hydrolase</keyword>
<evidence type="ECO:0000256" key="2">
    <source>
        <dbReference type="SAM" id="Coils"/>
    </source>
</evidence>
<dbReference type="GO" id="GO:0006952">
    <property type="term" value="P:defense response"/>
    <property type="evidence" value="ECO:0007669"/>
    <property type="project" value="UniProtKB-KW"/>
</dbReference>
<feature type="coiled-coil region" evidence="2">
    <location>
        <begin position="64"/>
        <end position="98"/>
    </location>
</feature>
<name>A0A8T0X0N8_PANVG</name>
<comment type="catalytic activity">
    <reaction evidence="1">
        <text>Endohydrolysis of the N-glycosidic bond at one specific adenosine on the 28S rRNA.</text>
        <dbReference type="EC" id="3.2.2.22"/>
    </reaction>
</comment>
<dbReference type="EMBL" id="CM029038">
    <property type="protein sequence ID" value="KAG2652328.1"/>
    <property type="molecule type" value="Genomic_DNA"/>
</dbReference>
<evidence type="ECO:0008006" key="5">
    <source>
        <dbReference type="Google" id="ProtNLM"/>
    </source>
</evidence>
<keyword evidence="1" id="KW-0652">Protein synthesis inhibitor</keyword>
<organism evidence="3 4">
    <name type="scientific">Panicum virgatum</name>
    <name type="common">Blackwell switchgrass</name>
    <dbReference type="NCBI Taxonomy" id="38727"/>
    <lineage>
        <taxon>Eukaryota</taxon>
        <taxon>Viridiplantae</taxon>
        <taxon>Streptophyta</taxon>
        <taxon>Embryophyta</taxon>
        <taxon>Tracheophyta</taxon>
        <taxon>Spermatophyta</taxon>
        <taxon>Magnoliopsida</taxon>
        <taxon>Liliopsida</taxon>
        <taxon>Poales</taxon>
        <taxon>Poaceae</taxon>
        <taxon>PACMAD clade</taxon>
        <taxon>Panicoideae</taxon>
        <taxon>Panicodae</taxon>
        <taxon>Paniceae</taxon>
        <taxon>Panicinae</taxon>
        <taxon>Panicum</taxon>
        <taxon>Panicum sect. Hiantes</taxon>
    </lineage>
</organism>
<evidence type="ECO:0000256" key="1">
    <source>
        <dbReference type="RuleBase" id="RU004915"/>
    </source>
</evidence>
<comment type="similarity">
    <text evidence="1">Belongs to the ribosome-inactivating protein family.</text>
</comment>
<dbReference type="InterPro" id="IPR016138">
    <property type="entry name" value="Ribosome_inactivat_prot_sub1"/>
</dbReference>
<dbReference type="GO" id="GO:0090729">
    <property type="term" value="F:toxin activity"/>
    <property type="evidence" value="ECO:0007669"/>
    <property type="project" value="UniProtKB-KW"/>
</dbReference>
<gene>
    <name evidence="3" type="ORF">PVAP13_1NG365900</name>
</gene>
<reference evidence="3" key="1">
    <citation type="submission" date="2020-05" db="EMBL/GenBank/DDBJ databases">
        <title>WGS assembly of Panicum virgatum.</title>
        <authorList>
            <person name="Lovell J.T."/>
            <person name="Jenkins J."/>
            <person name="Shu S."/>
            <person name="Juenger T.E."/>
            <person name="Schmutz J."/>
        </authorList>
    </citation>
    <scope>NUCLEOTIDE SEQUENCE</scope>
    <source>
        <strain evidence="3">AP13</strain>
    </source>
</reference>
<proteinExistence type="inferred from homology"/>
<evidence type="ECO:0000313" key="4">
    <source>
        <dbReference type="Proteomes" id="UP000823388"/>
    </source>
</evidence>
<keyword evidence="1" id="KW-0611">Plant defense</keyword>
<dbReference type="InterPro" id="IPR036041">
    <property type="entry name" value="Ribosome-inact_prot_sf"/>
</dbReference>
<evidence type="ECO:0000313" key="3">
    <source>
        <dbReference type="EMBL" id="KAG2652328.1"/>
    </source>
</evidence>
<dbReference type="AlphaFoldDB" id="A0A8T0X0N8"/>
<keyword evidence="2" id="KW-0175">Coiled coil</keyword>